<dbReference type="InterPro" id="IPR037151">
    <property type="entry name" value="AlkB-like_sf"/>
</dbReference>
<dbReference type="Gene3D" id="2.60.120.590">
    <property type="entry name" value="Alpha-ketoglutarate-dependent dioxygenase AlkB-like"/>
    <property type="match status" value="1"/>
</dbReference>
<reference evidence="4" key="2">
    <citation type="submission" date="2020-08" db="EMBL/GenBank/DDBJ databases">
        <title>Plant Genome Project.</title>
        <authorList>
            <person name="Zhang R.-G."/>
        </authorList>
    </citation>
    <scope>NUCLEOTIDE SEQUENCE</scope>
    <source>
        <strain evidence="4">Huo1</strain>
        <tissue evidence="4">Leaf</tissue>
    </source>
</reference>
<comment type="caution">
    <text evidence="4">The sequence shown here is derived from an EMBL/GenBank/DDBJ whole genome shotgun (WGS) entry which is preliminary data.</text>
</comment>
<dbReference type="GO" id="GO:0006402">
    <property type="term" value="P:mRNA catabolic process"/>
    <property type="evidence" value="ECO:0007669"/>
    <property type="project" value="InterPro"/>
</dbReference>
<feature type="region of interest" description="Disordered" evidence="2">
    <location>
        <begin position="108"/>
        <end position="137"/>
    </location>
</feature>
<proteinExistence type="inferred from homology"/>
<dbReference type="AlphaFoldDB" id="A0A8X8Z7P7"/>
<organism evidence="4">
    <name type="scientific">Salvia splendens</name>
    <name type="common">Scarlet sage</name>
    <dbReference type="NCBI Taxonomy" id="180675"/>
    <lineage>
        <taxon>Eukaryota</taxon>
        <taxon>Viridiplantae</taxon>
        <taxon>Streptophyta</taxon>
        <taxon>Embryophyta</taxon>
        <taxon>Tracheophyta</taxon>
        <taxon>Spermatophyta</taxon>
        <taxon>Magnoliopsida</taxon>
        <taxon>eudicotyledons</taxon>
        <taxon>Gunneridae</taxon>
        <taxon>Pentapetalae</taxon>
        <taxon>asterids</taxon>
        <taxon>lamiids</taxon>
        <taxon>Lamiales</taxon>
        <taxon>Lamiaceae</taxon>
        <taxon>Nepetoideae</taxon>
        <taxon>Mentheae</taxon>
        <taxon>Salviinae</taxon>
        <taxon>Salvia</taxon>
        <taxon>Salvia subgen. Calosphace</taxon>
        <taxon>core Calosphace</taxon>
    </lineage>
</organism>
<evidence type="ECO:0000259" key="3">
    <source>
        <dbReference type="PROSITE" id="PS51471"/>
    </source>
</evidence>
<sequence>MTGHAKPQNPDDFLLNYDDNEVRIAAEFLSNWLPFLARGLCQSCTHTISHSIRSLNTERDAAVSTPSIDCKEDSANCSARSDWIAKDGADNYGDDDDTHSLGSWKDEADRLSEQTVEASSTSEVLNSSARQQSPRFKKSWADMAMEDELAAEEDNEDSNGLVEANDSFSEGTSVAVAKPKVALSRDQREYIRFSGVQRKKDFICLERINGKLVNIVDGLELHKAVFSAAEQKRIVSYVEELEEMGRNGKLKSRTYTAPQKWMRGKGRITLQFGCCYNYATDKRGNPPGILKAEIVDPLPHLFKVMIKRLVWWHVLPPFCVPDSCIVNIYEEGDCIPPHIDNHEFVRPFCTVSFLSECDILFGSNLKIAGPGEFEGAFAIPLPLGSVLVLNGNGADVAKHCIPAVPSRRISITFRRMDETKRPIGYTPEPDLQGLQPLLDEEERFRKDNASRNRRASRRPGDGRESRIDRGRGLASENPNPRYSGRTRQGPPNRRRFQSNLEY</sequence>
<evidence type="ECO:0000256" key="1">
    <source>
        <dbReference type="ARBA" id="ARBA00007879"/>
    </source>
</evidence>
<dbReference type="EMBL" id="PNBA02000017">
    <property type="protein sequence ID" value="KAG6394438.1"/>
    <property type="molecule type" value="Genomic_DNA"/>
</dbReference>
<reference evidence="4" key="1">
    <citation type="submission" date="2018-01" db="EMBL/GenBank/DDBJ databases">
        <authorList>
            <person name="Mao J.F."/>
        </authorList>
    </citation>
    <scope>NUCLEOTIDE SEQUENCE</scope>
    <source>
        <strain evidence="4">Huo1</strain>
        <tissue evidence="4">Leaf</tissue>
    </source>
</reference>
<protein>
    <recommendedName>
        <fullName evidence="3">Fe2OG dioxygenase domain-containing protein</fullName>
    </recommendedName>
</protein>
<feature type="domain" description="Fe2OG dioxygenase" evidence="3">
    <location>
        <begin position="320"/>
        <end position="417"/>
    </location>
</feature>
<gene>
    <name evidence="4" type="ORF">SASPL_145022</name>
</gene>
<accession>A0A8X8Z7P7</accession>
<feature type="compositionally biased region" description="Basic and acidic residues" evidence="2">
    <location>
        <begin position="458"/>
        <end position="471"/>
    </location>
</feature>
<dbReference type="OrthoDB" id="271595at2759"/>
<dbReference type="PANTHER" id="PTHR31447:SF5">
    <property type="entry name" value="FE2OG DIOXYGENASE DOMAIN-CONTAINING PROTEIN"/>
    <property type="match status" value="1"/>
</dbReference>
<dbReference type="GO" id="GO:0032451">
    <property type="term" value="F:demethylase activity"/>
    <property type="evidence" value="ECO:0007669"/>
    <property type="project" value="InterPro"/>
</dbReference>
<dbReference type="InterPro" id="IPR044842">
    <property type="entry name" value="ALKBH9B/ALKBH10B-like"/>
</dbReference>
<dbReference type="PROSITE" id="PS51471">
    <property type="entry name" value="FE2OG_OXY"/>
    <property type="match status" value="1"/>
</dbReference>
<keyword evidence="5" id="KW-1185">Reference proteome</keyword>
<evidence type="ECO:0000313" key="5">
    <source>
        <dbReference type="Proteomes" id="UP000298416"/>
    </source>
</evidence>
<dbReference type="InterPro" id="IPR027450">
    <property type="entry name" value="AlkB-like"/>
</dbReference>
<comment type="similarity">
    <text evidence="1">Belongs to the alkB family.</text>
</comment>
<dbReference type="SUPFAM" id="SSF51197">
    <property type="entry name" value="Clavaminate synthase-like"/>
    <property type="match status" value="1"/>
</dbReference>
<name>A0A8X8Z7P7_SALSN</name>
<dbReference type="GO" id="GO:0003729">
    <property type="term" value="F:mRNA binding"/>
    <property type="evidence" value="ECO:0007669"/>
    <property type="project" value="InterPro"/>
</dbReference>
<evidence type="ECO:0000313" key="4">
    <source>
        <dbReference type="EMBL" id="KAG6394438.1"/>
    </source>
</evidence>
<dbReference type="Proteomes" id="UP000298416">
    <property type="component" value="Unassembled WGS sequence"/>
</dbReference>
<dbReference type="PANTHER" id="PTHR31447">
    <property type="entry name" value="HYDROXYPROLINE-RICH GLYCOPROTEIN FAMILY PROTEIN-RELATED"/>
    <property type="match status" value="1"/>
</dbReference>
<evidence type="ECO:0000256" key="2">
    <source>
        <dbReference type="SAM" id="MobiDB-lite"/>
    </source>
</evidence>
<feature type="region of interest" description="Disordered" evidence="2">
    <location>
        <begin position="442"/>
        <end position="502"/>
    </location>
</feature>
<dbReference type="InterPro" id="IPR005123">
    <property type="entry name" value="Oxoglu/Fe-dep_dioxygenase_dom"/>
</dbReference>
<feature type="compositionally biased region" description="Polar residues" evidence="2">
    <location>
        <begin position="113"/>
        <end position="134"/>
    </location>
</feature>
<dbReference type="Pfam" id="PF13532">
    <property type="entry name" value="2OG-FeII_Oxy_2"/>
    <property type="match status" value="1"/>
</dbReference>